<gene>
    <name evidence="1" type="ORF">UX10_C0026G0007</name>
</gene>
<evidence type="ECO:0000313" key="2">
    <source>
        <dbReference type="Proteomes" id="UP000033999"/>
    </source>
</evidence>
<comment type="caution">
    <text evidence="1">The sequence shown here is derived from an EMBL/GenBank/DDBJ whole genome shotgun (WGS) entry which is preliminary data.</text>
</comment>
<dbReference type="InterPro" id="IPR029033">
    <property type="entry name" value="His_PPase_superfam"/>
</dbReference>
<name>A0A0G1MEL5_9BACT</name>
<protein>
    <recommendedName>
        <fullName evidence="3">Phosphoglycerate mutase</fullName>
    </recommendedName>
</protein>
<dbReference type="Gene3D" id="3.40.50.1240">
    <property type="entry name" value="Phosphoglycerate mutase-like"/>
    <property type="match status" value="1"/>
</dbReference>
<sequence>MSSENAQTKTVKVIVMRHGKNFGYRLAGEGFAQVFEACEAIYAEMIGPTVFISSGLGHARQTALVAAASFAINPQYLVYAESCHFKWDYVMSHIGSLPPAGGRVADALKRSASAIKRTFWIA</sequence>
<dbReference type="AlphaFoldDB" id="A0A0G1MEL5"/>
<evidence type="ECO:0000313" key="1">
    <source>
        <dbReference type="EMBL" id="KKU06679.1"/>
    </source>
</evidence>
<evidence type="ECO:0008006" key="3">
    <source>
        <dbReference type="Google" id="ProtNLM"/>
    </source>
</evidence>
<dbReference type="CDD" id="cd07040">
    <property type="entry name" value="HP"/>
    <property type="match status" value="1"/>
</dbReference>
<dbReference type="EMBL" id="LCKX01000026">
    <property type="protein sequence ID" value="KKU06679.1"/>
    <property type="molecule type" value="Genomic_DNA"/>
</dbReference>
<proteinExistence type="predicted"/>
<dbReference type="SUPFAM" id="SSF53254">
    <property type="entry name" value="Phosphoglycerate mutase-like"/>
    <property type="match status" value="1"/>
</dbReference>
<organism evidence="1 2">
    <name type="scientific">Candidatus Magasanikbacteria bacterium GW2011_GWA2_45_39</name>
    <dbReference type="NCBI Taxonomy" id="1619041"/>
    <lineage>
        <taxon>Bacteria</taxon>
        <taxon>Candidatus Magasanikiibacteriota</taxon>
    </lineage>
</organism>
<reference evidence="1 2" key="1">
    <citation type="journal article" date="2015" name="Nature">
        <title>rRNA introns, odd ribosomes, and small enigmatic genomes across a large radiation of phyla.</title>
        <authorList>
            <person name="Brown C.T."/>
            <person name="Hug L.A."/>
            <person name="Thomas B.C."/>
            <person name="Sharon I."/>
            <person name="Castelle C.J."/>
            <person name="Singh A."/>
            <person name="Wilkins M.J."/>
            <person name="Williams K.H."/>
            <person name="Banfield J.F."/>
        </authorList>
    </citation>
    <scope>NUCLEOTIDE SEQUENCE [LARGE SCALE GENOMIC DNA]</scope>
</reference>
<dbReference type="Proteomes" id="UP000033999">
    <property type="component" value="Unassembled WGS sequence"/>
</dbReference>
<accession>A0A0G1MEL5</accession>